<dbReference type="RefSeq" id="WP_311363889.1">
    <property type="nucleotide sequence ID" value="NZ_JAVRIC010000004.1"/>
</dbReference>
<keyword evidence="7" id="KW-1185">Reference proteome</keyword>
<feature type="domain" description="Rieske" evidence="5">
    <location>
        <begin position="136"/>
        <end position="180"/>
    </location>
</feature>
<dbReference type="InterPro" id="IPR036922">
    <property type="entry name" value="Rieske_2Fe-2S_sf"/>
</dbReference>
<name>A0ABU2WHE3_9GAMM</name>
<evidence type="ECO:0000259" key="5">
    <source>
        <dbReference type="PROSITE" id="PS51296"/>
    </source>
</evidence>
<dbReference type="Pfam" id="PF00355">
    <property type="entry name" value="Rieske"/>
    <property type="match status" value="1"/>
</dbReference>
<evidence type="ECO:0000256" key="4">
    <source>
        <dbReference type="ARBA" id="ARBA00023014"/>
    </source>
</evidence>
<dbReference type="EMBL" id="JAVRIC010000004">
    <property type="protein sequence ID" value="MDT0496497.1"/>
    <property type="molecule type" value="Genomic_DNA"/>
</dbReference>
<dbReference type="InterPro" id="IPR017941">
    <property type="entry name" value="Rieske_2Fe-2S"/>
</dbReference>
<accession>A0ABU2WHE3</accession>
<keyword evidence="2" id="KW-0479">Metal-binding</keyword>
<comment type="caution">
    <text evidence="6">The sequence shown here is derived from an EMBL/GenBank/DDBJ whole genome shotgun (WGS) entry which is preliminary data.</text>
</comment>
<sequence>MNGPAYEIGKYYRVPTVYGKYCGILAHWPVLGPLHRDEGVVNFPYLHIHVDYRFVPQAVLNRRRCEWRNGDGIIMRNAPLIVDLHGKRWEESGAIQPQIKPRRMKCKRQWPTLNYSFARWTRALEDEQQSKRMKAGICPHRGADLSNLPIDADGCVQCPLHGLRWHVESGRLVRWTEPAA</sequence>
<evidence type="ECO:0000256" key="3">
    <source>
        <dbReference type="ARBA" id="ARBA00023004"/>
    </source>
</evidence>
<dbReference type="Gene3D" id="2.102.10.10">
    <property type="entry name" value="Rieske [2Fe-2S] iron-sulphur domain"/>
    <property type="match status" value="1"/>
</dbReference>
<evidence type="ECO:0000256" key="1">
    <source>
        <dbReference type="ARBA" id="ARBA00022714"/>
    </source>
</evidence>
<evidence type="ECO:0000313" key="7">
    <source>
        <dbReference type="Proteomes" id="UP001254608"/>
    </source>
</evidence>
<dbReference type="Proteomes" id="UP001254608">
    <property type="component" value="Unassembled WGS sequence"/>
</dbReference>
<reference evidence="6 7" key="1">
    <citation type="submission" date="2023-09" db="EMBL/GenBank/DDBJ databases">
        <authorList>
            <person name="Rey-Velasco X."/>
        </authorList>
    </citation>
    <scope>NUCLEOTIDE SEQUENCE [LARGE SCALE GENOMIC DNA]</scope>
    <source>
        <strain evidence="6 7">W345</strain>
    </source>
</reference>
<keyword evidence="1" id="KW-0001">2Fe-2S</keyword>
<evidence type="ECO:0000256" key="2">
    <source>
        <dbReference type="ARBA" id="ARBA00022723"/>
    </source>
</evidence>
<protein>
    <submittedName>
        <fullName evidence="6">Rieske 2Fe-2S domain-containing protein</fullName>
    </submittedName>
</protein>
<evidence type="ECO:0000313" key="6">
    <source>
        <dbReference type="EMBL" id="MDT0496497.1"/>
    </source>
</evidence>
<keyword evidence="3" id="KW-0408">Iron</keyword>
<proteinExistence type="predicted"/>
<dbReference type="SUPFAM" id="SSF50022">
    <property type="entry name" value="ISP domain"/>
    <property type="match status" value="1"/>
</dbReference>
<organism evidence="6 7">
    <name type="scientific">Banduia mediterranea</name>
    <dbReference type="NCBI Taxonomy" id="3075609"/>
    <lineage>
        <taxon>Bacteria</taxon>
        <taxon>Pseudomonadati</taxon>
        <taxon>Pseudomonadota</taxon>
        <taxon>Gammaproteobacteria</taxon>
        <taxon>Nevskiales</taxon>
        <taxon>Algiphilaceae</taxon>
        <taxon>Banduia</taxon>
    </lineage>
</organism>
<dbReference type="PROSITE" id="PS51296">
    <property type="entry name" value="RIESKE"/>
    <property type="match status" value="1"/>
</dbReference>
<keyword evidence="4" id="KW-0411">Iron-sulfur</keyword>
<gene>
    <name evidence="6" type="ORF">RM530_03840</name>
</gene>